<dbReference type="PaxDb" id="55529-EKX48044"/>
<dbReference type="EMBL" id="JH992987">
    <property type="protein sequence ID" value="EKX48044.1"/>
    <property type="molecule type" value="Genomic_DNA"/>
</dbReference>
<evidence type="ECO:0000313" key="3">
    <source>
        <dbReference type="EnsemblProtists" id="EKX48044"/>
    </source>
</evidence>
<feature type="coiled-coil region" evidence="1">
    <location>
        <begin position="59"/>
        <end position="86"/>
    </location>
</feature>
<dbReference type="Proteomes" id="UP000011087">
    <property type="component" value="Unassembled WGS sequence"/>
</dbReference>
<evidence type="ECO:0000313" key="2">
    <source>
        <dbReference type="EMBL" id="EKX48044.1"/>
    </source>
</evidence>
<dbReference type="RefSeq" id="XP_005835024.1">
    <property type="nucleotide sequence ID" value="XM_005834967.1"/>
</dbReference>
<accession>L1JIR5</accession>
<evidence type="ECO:0000313" key="4">
    <source>
        <dbReference type="Proteomes" id="UP000011087"/>
    </source>
</evidence>
<dbReference type="KEGG" id="gtt:GUITHDRAFT_106126"/>
<proteinExistence type="predicted"/>
<protein>
    <submittedName>
        <fullName evidence="2 3">Uncharacterized protein</fullName>
    </submittedName>
</protein>
<organism evidence="2">
    <name type="scientific">Guillardia theta (strain CCMP2712)</name>
    <name type="common">Cryptophyte</name>
    <dbReference type="NCBI Taxonomy" id="905079"/>
    <lineage>
        <taxon>Eukaryota</taxon>
        <taxon>Cryptophyceae</taxon>
        <taxon>Pyrenomonadales</taxon>
        <taxon>Geminigeraceae</taxon>
        <taxon>Guillardia</taxon>
    </lineage>
</organism>
<dbReference type="GeneID" id="17304730"/>
<name>L1JIR5_GUITC</name>
<dbReference type="HOGENOM" id="CLU_938284_0_0_1"/>
<keyword evidence="4" id="KW-1185">Reference proteome</keyword>
<keyword evidence="1" id="KW-0175">Coiled coil</keyword>
<dbReference type="AlphaFoldDB" id="L1JIR5"/>
<sequence length="297" mass="33676">MTAGIGEYARRNEGNNSAYRMEDVGRFTSTEQGNTSGRSVGDLRWEGWEVRGGDGQTKARILESQNAQLEAMVRNLQDQLELSRRRADESTLAELSKLQVQVTQLRSECDAMRMTNADLAQGKMLLTAEVEMLRADQQSVRGKYESRSQSAEAELLNLLNNNQELDYTSKRLQQELTFLDHEVRSRSEEVSQLRAQLQEVVSQAELQAQQQEVASVSRVVELSAQRDSAINSARRTSERLREAEAKLESMQQALTAEVEQLKKENHRLSTLMRSHEASQNEAFELRKELRDLMGAQA</sequence>
<dbReference type="EnsemblProtists" id="EKX48044">
    <property type="protein sequence ID" value="EKX48044"/>
    <property type="gene ID" value="GUITHDRAFT_106126"/>
</dbReference>
<reference evidence="4" key="2">
    <citation type="submission" date="2012-11" db="EMBL/GenBank/DDBJ databases">
        <authorList>
            <person name="Kuo A."/>
            <person name="Curtis B.A."/>
            <person name="Tanifuji G."/>
            <person name="Burki F."/>
            <person name="Gruber A."/>
            <person name="Irimia M."/>
            <person name="Maruyama S."/>
            <person name="Arias M.C."/>
            <person name="Ball S.G."/>
            <person name="Gile G.H."/>
            <person name="Hirakawa Y."/>
            <person name="Hopkins J.F."/>
            <person name="Rensing S.A."/>
            <person name="Schmutz J."/>
            <person name="Symeonidi A."/>
            <person name="Elias M."/>
            <person name="Eveleigh R.J."/>
            <person name="Herman E.K."/>
            <person name="Klute M.J."/>
            <person name="Nakayama T."/>
            <person name="Obornik M."/>
            <person name="Reyes-Prieto A."/>
            <person name="Armbrust E.V."/>
            <person name="Aves S.J."/>
            <person name="Beiko R.G."/>
            <person name="Coutinho P."/>
            <person name="Dacks J.B."/>
            <person name="Durnford D.G."/>
            <person name="Fast N.M."/>
            <person name="Green B.R."/>
            <person name="Grisdale C."/>
            <person name="Hempe F."/>
            <person name="Henrissat B."/>
            <person name="Hoppner M.P."/>
            <person name="Ishida K.-I."/>
            <person name="Kim E."/>
            <person name="Koreny L."/>
            <person name="Kroth P.G."/>
            <person name="Liu Y."/>
            <person name="Malik S.-B."/>
            <person name="Maier U.G."/>
            <person name="McRose D."/>
            <person name="Mock T."/>
            <person name="Neilson J.A."/>
            <person name="Onodera N.T."/>
            <person name="Poole A.M."/>
            <person name="Pritham E.J."/>
            <person name="Richards T.A."/>
            <person name="Rocap G."/>
            <person name="Roy S.W."/>
            <person name="Sarai C."/>
            <person name="Schaack S."/>
            <person name="Shirato S."/>
            <person name="Slamovits C.H."/>
            <person name="Spencer D.F."/>
            <person name="Suzuki S."/>
            <person name="Worden A.Z."/>
            <person name="Zauner S."/>
            <person name="Barry K."/>
            <person name="Bell C."/>
            <person name="Bharti A.K."/>
            <person name="Crow J.A."/>
            <person name="Grimwood J."/>
            <person name="Kramer R."/>
            <person name="Lindquist E."/>
            <person name="Lucas S."/>
            <person name="Salamov A."/>
            <person name="McFadden G.I."/>
            <person name="Lane C.E."/>
            <person name="Keeling P.J."/>
            <person name="Gray M.W."/>
            <person name="Grigoriev I.V."/>
            <person name="Archibald J.M."/>
        </authorList>
    </citation>
    <scope>NUCLEOTIDE SEQUENCE</scope>
    <source>
        <strain evidence="4">CCMP2712</strain>
    </source>
</reference>
<reference evidence="2 4" key="1">
    <citation type="journal article" date="2012" name="Nature">
        <title>Algal genomes reveal evolutionary mosaicism and the fate of nucleomorphs.</title>
        <authorList>
            <consortium name="DOE Joint Genome Institute"/>
            <person name="Curtis B.A."/>
            <person name="Tanifuji G."/>
            <person name="Burki F."/>
            <person name="Gruber A."/>
            <person name="Irimia M."/>
            <person name="Maruyama S."/>
            <person name="Arias M.C."/>
            <person name="Ball S.G."/>
            <person name="Gile G.H."/>
            <person name="Hirakawa Y."/>
            <person name="Hopkins J.F."/>
            <person name="Kuo A."/>
            <person name="Rensing S.A."/>
            <person name="Schmutz J."/>
            <person name="Symeonidi A."/>
            <person name="Elias M."/>
            <person name="Eveleigh R.J."/>
            <person name="Herman E.K."/>
            <person name="Klute M.J."/>
            <person name="Nakayama T."/>
            <person name="Obornik M."/>
            <person name="Reyes-Prieto A."/>
            <person name="Armbrust E.V."/>
            <person name="Aves S.J."/>
            <person name="Beiko R.G."/>
            <person name="Coutinho P."/>
            <person name="Dacks J.B."/>
            <person name="Durnford D.G."/>
            <person name="Fast N.M."/>
            <person name="Green B.R."/>
            <person name="Grisdale C.J."/>
            <person name="Hempel F."/>
            <person name="Henrissat B."/>
            <person name="Hoppner M.P."/>
            <person name="Ishida K."/>
            <person name="Kim E."/>
            <person name="Koreny L."/>
            <person name="Kroth P.G."/>
            <person name="Liu Y."/>
            <person name="Malik S.B."/>
            <person name="Maier U.G."/>
            <person name="McRose D."/>
            <person name="Mock T."/>
            <person name="Neilson J.A."/>
            <person name="Onodera N.T."/>
            <person name="Poole A.M."/>
            <person name="Pritham E.J."/>
            <person name="Richards T.A."/>
            <person name="Rocap G."/>
            <person name="Roy S.W."/>
            <person name="Sarai C."/>
            <person name="Schaack S."/>
            <person name="Shirato S."/>
            <person name="Slamovits C.H."/>
            <person name="Spencer D.F."/>
            <person name="Suzuki S."/>
            <person name="Worden A.Z."/>
            <person name="Zauner S."/>
            <person name="Barry K."/>
            <person name="Bell C."/>
            <person name="Bharti A.K."/>
            <person name="Crow J.A."/>
            <person name="Grimwood J."/>
            <person name="Kramer R."/>
            <person name="Lindquist E."/>
            <person name="Lucas S."/>
            <person name="Salamov A."/>
            <person name="McFadden G.I."/>
            <person name="Lane C.E."/>
            <person name="Keeling P.J."/>
            <person name="Gray M.W."/>
            <person name="Grigoriev I.V."/>
            <person name="Archibald J.M."/>
        </authorList>
    </citation>
    <scope>NUCLEOTIDE SEQUENCE</scope>
    <source>
        <strain evidence="2 4">CCMP2712</strain>
    </source>
</reference>
<reference evidence="3" key="3">
    <citation type="submission" date="2016-03" db="UniProtKB">
        <authorList>
            <consortium name="EnsemblProtists"/>
        </authorList>
    </citation>
    <scope>IDENTIFICATION</scope>
</reference>
<feature type="coiled-coil region" evidence="1">
    <location>
        <begin position="155"/>
        <end position="278"/>
    </location>
</feature>
<gene>
    <name evidence="2" type="ORF">GUITHDRAFT_106126</name>
</gene>
<evidence type="ECO:0000256" key="1">
    <source>
        <dbReference type="SAM" id="Coils"/>
    </source>
</evidence>